<accession>A0A0C9XCT0</accession>
<gene>
    <name evidence="2" type="ORF">K443DRAFT_42173</name>
</gene>
<organism evidence="2 3">
    <name type="scientific">Laccaria amethystina LaAM-08-1</name>
    <dbReference type="NCBI Taxonomy" id="1095629"/>
    <lineage>
        <taxon>Eukaryota</taxon>
        <taxon>Fungi</taxon>
        <taxon>Dikarya</taxon>
        <taxon>Basidiomycota</taxon>
        <taxon>Agaricomycotina</taxon>
        <taxon>Agaricomycetes</taxon>
        <taxon>Agaricomycetidae</taxon>
        <taxon>Agaricales</taxon>
        <taxon>Agaricineae</taxon>
        <taxon>Hydnangiaceae</taxon>
        <taxon>Laccaria</taxon>
    </lineage>
</organism>
<dbReference type="EMBL" id="KN838588">
    <property type="protein sequence ID" value="KIK02716.1"/>
    <property type="molecule type" value="Genomic_DNA"/>
</dbReference>
<protein>
    <submittedName>
        <fullName evidence="2">Uncharacterized protein</fullName>
    </submittedName>
</protein>
<feature type="region of interest" description="Disordered" evidence="1">
    <location>
        <begin position="113"/>
        <end position="223"/>
    </location>
</feature>
<feature type="non-terminal residue" evidence="2">
    <location>
        <position position="223"/>
    </location>
</feature>
<dbReference type="Proteomes" id="UP000054477">
    <property type="component" value="Unassembled WGS sequence"/>
</dbReference>
<proteinExistence type="predicted"/>
<evidence type="ECO:0000313" key="3">
    <source>
        <dbReference type="Proteomes" id="UP000054477"/>
    </source>
</evidence>
<dbReference type="HOGENOM" id="CLU_1242705_0_0_1"/>
<evidence type="ECO:0000313" key="2">
    <source>
        <dbReference type="EMBL" id="KIK02716.1"/>
    </source>
</evidence>
<sequence length="223" mass="23808">TQSANKQIPIMEKVLNDPENKNHEQVIKAAFGAHPNFDLNVVKENVQHLKNGRVLVDLEADTTIKDSIGFTSYDKAVPKRNPTFVKFSTNYYKPCALPKAAVAKTNKSAPKSAVEAGKEAMSLTAKHVGSRSKPSGASSEKPSEKSKLSPSVQGPGKSRSAARSKPATKLSSRPSNSRSRESPKAIPASKRLAKAATASRSRAAPRPKALAKKSMSPAPRPTS</sequence>
<feature type="compositionally biased region" description="Low complexity" evidence="1">
    <location>
        <begin position="187"/>
        <end position="202"/>
    </location>
</feature>
<name>A0A0C9XCT0_9AGAR</name>
<evidence type="ECO:0000256" key="1">
    <source>
        <dbReference type="SAM" id="MobiDB-lite"/>
    </source>
</evidence>
<feature type="non-terminal residue" evidence="2">
    <location>
        <position position="1"/>
    </location>
</feature>
<reference evidence="2 3" key="1">
    <citation type="submission" date="2014-04" db="EMBL/GenBank/DDBJ databases">
        <authorList>
            <consortium name="DOE Joint Genome Institute"/>
            <person name="Kuo A."/>
            <person name="Kohler A."/>
            <person name="Nagy L.G."/>
            <person name="Floudas D."/>
            <person name="Copeland A."/>
            <person name="Barry K.W."/>
            <person name="Cichocki N."/>
            <person name="Veneault-Fourrey C."/>
            <person name="LaButti K."/>
            <person name="Lindquist E.A."/>
            <person name="Lipzen A."/>
            <person name="Lundell T."/>
            <person name="Morin E."/>
            <person name="Murat C."/>
            <person name="Sun H."/>
            <person name="Tunlid A."/>
            <person name="Henrissat B."/>
            <person name="Grigoriev I.V."/>
            <person name="Hibbett D.S."/>
            <person name="Martin F."/>
            <person name="Nordberg H.P."/>
            <person name="Cantor M.N."/>
            <person name="Hua S.X."/>
        </authorList>
    </citation>
    <scope>NUCLEOTIDE SEQUENCE [LARGE SCALE GENOMIC DNA]</scope>
    <source>
        <strain evidence="2 3">LaAM-08-1</strain>
    </source>
</reference>
<dbReference type="AlphaFoldDB" id="A0A0C9XCT0"/>
<keyword evidence="3" id="KW-1185">Reference proteome</keyword>
<reference evidence="3" key="2">
    <citation type="submission" date="2015-01" db="EMBL/GenBank/DDBJ databases">
        <title>Evolutionary Origins and Diversification of the Mycorrhizal Mutualists.</title>
        <authorList>
            <consortium name="DOE Joint Genome Institute"/>
            <consortium name="Mycorrhizal Genomics Consortium"/>
            <person name="Kohler A."/>
            <person name="Kuo A."/>
            <person name="Nagy L.G."/>
            <person name="Floudas D."/>
            <person name="Copeland A."/>
            <person name="Barry K.W."/>
            <person name="Cichocki N."/>
            <person name="Veneault-Fourrey C."/>
            <person name="LaButti K."/>
            <person name="Lindquist E.A."/>
            <person name="Lipzen A."/>
            <person name="Lundell T."/>
            <person name="Morin E."/>
            <person name="Murat C."/>
            <person name="Riley R."/>
            <person name="Ohm R."/>
            <person name="Sun H."/>
            <person name="Tunlid A."/>
            <person name="Henrissat B."/>
            <person name="Grigoriev I.V."/>
            <person name="Hibbett D.S."/>
            <person name="Martin F."/>
        </authorList>
    </citation>
    <scope>NUCLEOTIDE SEQUENCE [LARGE SCALE GENOMIC DNA]</scope>
    <source>
        <strain evidence="3">LaAM-08-1</strain>
    </source>
</reference>